<dbReference type="WBParaSite" id="ACAC_0001250501-mRNA-1">
    <property type="protein sequence ID" value="ACAC_0001250501-mRNA-1"/>
    <property type="gene ID" value="ACAC_0001250501"/>
</dbReference>
<reference evidence="2" key="2">
    <citation type="submission" date="2017-02" db="UniProtKB">
        <authorList>
            <consortium name="WormBaseParasite"/>
        </authorList>
    </citation>
    <scope>IDENTIFICATION</scope>
</reference>
<protein>
    <submittedName>
        <fullName evidence="2">Uncharacterized protein</fullName>
    </submittedName>
</protein>
<sequence>MVTRSSRFHSQRSKWESHSGEYYNEIDHIIVNRKFPKFYTGSDHGLLRARFYFSRKGEKAARLKDRGPRTTTNWDLFNSLVGCSEVAVVDNIDEEYDPIEHFHVSAMKAESSKVTKRRLSPGILELIRQRGIARAAGNREQTSELAKQCRQTIKEDHKERRAAVMVEAAEAGKSIRKASRSFTNDKTKMIALRRPDGTITASRKAMEKIIHDYYSDLFDSHVHLASYEIKEDGHAVPPVLPSEIPHAISSVKNRTAKGPDRI</sequence>
<reference evidence="1" key="1">
    <citation type="submission" date="2012-09" db="EMBL/GenBank/DDBJ databases">
        <authorList>
            <person name="Martin A.A."/>
        </authorList>
    </citation>
    <scope>NUCLEOTIDE SEQUENCE</scope>
</reference>
<dbReference type="AlphaFoldDB" id="A0A0K0DLL5"/>
<accession>A0A0K0DLL5</accession>
<evidence type="ECO:0000313" key="1">
    <source>
        <dbReference type="Proteomes" id="UP000035642"/>
    </source>
</evidence>
<keyword evidence="1" id="KW-1185">Reference proteome</keyword>
<name>A0A0K0DLL5_ANGCA</name>
<organism evidence="1 2">
    <name type="scientific">Angiostrongylus cantonensis</name>
    <name type="common">Rat lungworm</name>
    <dbReference type="NCBI Taxonomy" id="6313"/>
    <lineage>
        <taxon>Eukaryota</taxon>
        <taxon>Metazoa</taxon>
        <taxon>Ecdysozoa</taxon>
        <taxon>Nematoda</taxon>
        <taxon>Chromadorea</taxon>
        <taxon>Rhabditida</taxon>
        <taxon>Rhabditina</taxon>
        <taxon>Rhabditomorpha</taxon>
        <taxon>Strongyloidea</taxon>
        <taxon>Metastrongylidae</taxon>
        <taxon>Angiostrongylus</taxon>
    </lineage>
</organism>
<proteinExistence type="predicted"/>
<evidence type="ECO:0000313" key="2">
    <source>
        <dbReference type="WBParaSite" id="ACAC_0001250501-mRNA-1"/>
    </source>
</evidence>
<dbReference type="Proteomes" id="UP000035642">
    <property type="component" value="Unassembled WGS sequence"/>
</dbReference>